<feature type="compositionally biased region" description="Basic and acidic residues" evidence="1">
    <location>
        <begin position="79"/>
        <end position="96"/>
    </location>
</feature>
<evidence type="ECO:0000256" key="1">
    <source>
        <dbReference type="SAM" id="MobiDB-lite"/>
    </source>
</evidence>
<protein>
    <recommendedName>
        <fullName evidence="4">DUF2946 domain-containing protein</fullName>
    </recommendedName>
</protein>
<gene>
    <name evidence="2" type="ORF">GCM10007853_17640</name>
</gene>
<sequence length="165" mass="17135">MALGQIRAMFALIVAVTFGVVQILCACLPDSGALQIAGSDSSDVAVAHLAHSPDDMPEVILLAELATPHAGHTMPEPMPEGHCDPDPQHDHAENCSHCDGASAVDAKADLTNAPQLDLPSQSVTLIASALPSPHRAGMAGSALHGLRWRDPPRPTPVTLKTLALI</sequence>
<feature type="region of interest" description="Disordered" evidence="1">
    <location>
        <begin position="72"/>
        <end position="96"/>
    </location>
</feature>
<name>A0ABQ5VA16_9PROT</name>
<keyword evidence="3" id="KW-1185">Reference proteome</keyword>
<reference evidence="2" key="2">
    <citation type="submission" date="2023-01" db="EMBL/GenBank/DDBJ databases">
        <title>Draft genome sequence of Algimonas ampicilliniresistens strain NBRC 108219.</title>
        <authorList>
            <person name="Sun Q."/>
            <person name="Mori K."/>
        </authorList>
    </citation>
    <scope>NUCLEOTIDE SEQUENCE</scope>
    <source>
        <strain evidence="2">NBRC 108219</strain>
    </source>
</reference>
<dbReference type="PROSITE" id="PS51257">
    <property type="entry name" value="PROKAR_LIPOPROTEIN"/>
    <property type="match status" value="1"/>
</dbReference>
<reference evidence="2" key="1">
    <citation type="journal article" date="2014" name="Int. J. Syst. Evol. Microbiol.">
        <title>Complete genome of a new Firmicutes species belonging to the dominant human colonic microbiota ('Ruminococcus bicirculans') reveals two chromosomes and a selective capacity to utilize plant glucans.</title>
        <authorList>
            <consortium name="NISC Comparative Sequencing Program"/>
            <person name="Wegmann U."/>
            <person name="Louis P."/>
            <person name="Goesmann A."/>
            <person name="Henrissat B."/>
            <person name="Duncan S.H."/>
            <person name="Flint H.J."/>
        </authorList>
    </citation>
    <scope>NUCLEOTIDE SEQUENCE</scope>
    <source>
        <strain evidence="2">NBRC 108219</strain>
    </source>
</reference>
<proteinExistence type="predicted"/>
<organism evidence="2 3">
    <name type="scientific">Algimonas ampicilliniresistens</name>
    <dbReference type="NCBI Taxonomy" id="1298735"/>
    <lineage>
        <taxon>Bacteria</taxon>
        <taxon>Pseudomonadati</taxon>
        <taxon>Pseudomonadota</taxon>
        <taxon>Alphaproteobacteria</taxon>
        <taxon>Maricaulales</taxon>
        <taxon>Robiginitomaculaceae</taxon>
        <taxon>Algimonas</taxon>
    </lineage>
</organism>
<comment type="caution">
    <text evidence="2">The sequence shown here is derived from an EMBL/GenBank/DDBJ whole genome shotgun (WGS) entry which is preliminary data.</text>
</comment>
<accession>A0ABQ5VA16</accession>
<evidence type="ECO:0000313" key="2">
    <source>
        <dbReference type="EMBL" id="GLQ23890.1"/>
    </source>
</evidence>
<dbReference type="Proteomes" id="UP001161391">
    <property type="component" value="Unassembled WGS sequence"/>
</dbReference>
<dbReference type="EMBL" id="BSNK01000002">
    <property type="protein sequence ID" value="GLQ23890.1"/>
    <property type="molecule type" value="Genomic_DNA"/>
</dbReference>
<evidence type="ECO:0008006" key="4">
    <source>
        <dbReference type="Google" id="ProtNLM"/>
    </source>
</evidence>
<evidence type="ECO:0000313" key="3">
    <source>
        <dbReference type="Proteomes" id="UP001161391"/>
    </source>
</evidence>